<reference evidence="4 5" key="1">
    <citation type="submission" date="2019-07" db="EMBL/GenBank/DDBJ databases">
        <title>Thalassofilum flectens gen. nov., sp. nov., a novel moderate thermophilic anaerobe from a shallow sea hot spring in Kunashir Island (Russia), representing a new family in the order Bacteroidales, and proposal of Thalassofilacea fam. nov.</title>
        <authorList>
            <person name="Kochetkova T.V."/>
            <person name="Podosokorskaya O.A."/>
            <person name="Novikov A."/>
            <person name="Elcheninov A.G."/>
            <person name="Toshchakov S.V."/>
            <person name="Kublanov I.V."/>
        </authorList>
    </citation>
    <scope>NUCLEOTIDE SEQUENCE [LARGE SCALE GENOMIC DNA]</scope>
    <source>
        <strain evidence="4 5">38-H</strain>
    </source>
</reference>
<dbReference type="InterPro" id="IPR011123">
    <property type="entry name" value="Y_Y_Y"/>
</dbReference>
<feature type="domain" description="PPM-type phosphatase" evidence="3">
    <location>
        <begin position="834"/>
        <end position="1056"/>
    </location>
</feature>
<dbReference type="SUPFAM" id="SSF63829">
    <property type="entry name" value="Calcium-dependent phosphotriesterase"/>
    <property type="match status" value="2"/>
</dbReference>
<dbReference type="InterPro" id="IPR013783">
    <property type="entry name" value="Ig-like_fold"/>
</dbReference>
<keyword evidence="2" id="KW-0812">Transmembrane</keyword>
<sequence>MRSVISILLLFTGICSFSQQYNLEILGIKRGLLHSVVTGIDQDNQGRVWLSTGGGLCNYNGYEFNYYTTKDGLNYTRLTDVVVDEMGGVWAGSTLGINYLFGGKVYSVPKDSVGGALSFSRSTNGIWVLSDRGVYKLGFYNQRININGWPLPNSDGLDISAIFQDRPLGDFIFQTTKGESFLGYKGEFYKIINGDYQRIGLGKFVAAYCCFEDDKNEVILGTSKGLYKLIDDKPVRIDHPVANELEIYKIAKIDSVFWCIGRNKFNEISVYGFTLKSHSFKRRIGVKNGLPDLPTKLYVDHEKNLWILTNNGIGILKGVAFTAYTKNDGLIGNKIWGVSKTRNGYLWIGTIGEGLSIMTPNGIYRYSTQNGLPDNYIGKVFEASDGKIYVGTSNAGICLAMYQGAGKGYRFRRLPLLQNQELRIDDIIEDENKILWVATSKGLYYTKNGVQFCHYKLFASDTGNVFIQKLQIDTIRNRIWVGTRFNGVYYIEQNKVFSFNEIGKNAEISTLLTDTYGNVWFGTRNEGVYGFNGNELKQIKEADGLSSNLIYLLYADKEFLWVGTNLGLDRLSIHEFLNDSLILRHYGPNEGLPDLEINLNGVLSDSDKGFWIATNSGLAYYQRAFDKINSVPPVVSIKSVLLRSQKTNWRMFTDSIDELTGLPLDLKLRHNQNHITFEFEAISFKNPQEVKYAWYLEGLDDTWVETKSRQAIFSSLAPGKTYRLHLKAANSDGVWSDEIVSMPIYIAPPFWATWWFRILFVLVLGLVLYLYTSSRIKTLKERQEELEEMVEQRTVELKEQLSIVDEKNKQITDSIKYAKFLQASMLPSIEDLKTYFTDTFLFYKPKDYVSGDFYWFFHYKNKSIFAVADCTGHGVPGAIVSVICENALRTALRDQNYSNTPKILLKTNRLVVDFFSKSQKSIIDGMEIALCVFDHNTMELEYSGAKMPLYIISDGQLVKLRPDIYRIGWDNHKVSYTSKKVKLAKNDIVFAFTDGYCDQFSAENGEKFSSTRLKNLILENYGSPCFLLENKLAQTFEKWRGFNEQIDDVLVLGIKI</sequence>
<dbReference type="PANTHER" id="PTHR43156">
    <property type="entry name" value="STAGE II SPORULATION PROTEIN E-RELATED"/>
    <property type="match status" value="1"/>
</dbReference>
<accession>A0A7D3XMJ2</accession>
<evidence type="ECO:0000313" key="4">
    <source>
        <dbReference type="EMBL" id="QKG80276.1"/>
    </source>
</evidence>
<dbReference type="InterPro" id="IPR015943">
    <property type="entry name" value="WD40/YVTN_repeat-like_dom_sf"/>
</dbReference>
<keyword evidence="5" id="KW-1185">Reference proteome</keyword>
<name>A0A7D3XMJ2_9BACT</name>
<dbReference type="InterPro" id="IPR036457">
    <property type="entry name" value="PPM-type-like_dom_sf"/>
</dbReference>
<evidence type="ECO:0000313" key="5">
    <source>
        <dbReference type="Proteomes" id="UP000500961"/>
    </source>
</evidence>
<dbReference type="GO" id="GO:0016791">
    <property type="term" value="F:phosphatase activity"/>
    <property type="evidence" value="ECO:0007669"/>
    <property type="project" value="TreeGrafter"/>
</dbReference>
<dbReference type="AlphaFoldDB" id="A0A7D3XMJ2"/>
<dbReference type="InterPro" id="IPR011110">
    <property type="entry name" value="Reg_prop"/>
</dbReference>
<dbReference type="Gene3D" id="2.130.10.10">
    <property type="entry name" value="YVTN repeat-like/Quinoprotein amine dehydrogenase"/>
    <property type="match status" value="3"/>
</dbReference>
<dbReference type="Proteomes" id="UP000500961">
    <property type="component" value="Chromosome"/>
</dbReference>
<proteinExistence type="predicted"/>
<evidence type="ECO:0000256" key="1">
    <source>
        <dbReference type="ARBA" id="ARBA00022801"/>
    </source>
</evidence>
<dbReference type="InterPro" id="IPR052016">
    <property type="entry name" value="Bact_Sigma-Reg"/>
</dbReference>
<dbReference type="Gene3D" id="3.60.40.10">
    <property type="entry name" value="PPM-type phosphatase domain"/>
    <property type="match status" value="1"/>
</dbReference>
<evidence type="ECO:0000256" key="2">
    <source>
        <dbReference type="SAM" id="Phobius"/>
    </source>
</evidence>
<dbReference type="Pfam" id="PF07495">
    <property type="entry name" value="Y_Y_Y"/>
    <property type="match status" value="1"/>
</dbReference>
<dbReference type="KEGG" id="ttz:FHG85_08375"/>
<feature type="transmembrane region" description="Helical" evidence="2">
    <location>
        <begin position="754"/>
        <end position="772"/>
    </location>
</feature>
<dbReference type="SMART" id="SM00331">
    <property type="entry name" value="PP2C_SIG"/>
    <property type="match status" value="1"/>
</dbReference>
<dbReference type="Pfam" id="PF07494">
    <property type="entry name" value="Reg_prop"/>
    <property type="match status" value="1"/>
</dbReference>
<gene>
    <name evidence="4" type="ORF">FHG85_08375</name>
</gene>
<dbReference type="SUPFAM" id="SSF81606">
    <property type="entry name" value="PP2C-like"/>
    <property type="match status" value="1"/>
</dbReference>
<organism evidence="4 5">
    <name type="scientific">Tenuifilum thalassicum</name>
    <dbReference type="NCBI Taxonomy" id="2590900"/>
    <lineage>
        <taxon>Bacteria</taxon>
        <taxon>Pseudomonadati</taxon>
        <taxon>Bacteroidota</taxon>
        <taxon>Bacteroidia</taxon>
        <taxon>Bacteroidales</taxon>
        <taxon>Tenuifilaceae</taxon>
        <taxon>Tenuifilum</taxon>
    </lineage>
</organism>
<dbReference type="InterPro" id="IPR001932">
    <property type="entry name" value="PPM-type_phosphatase-like_dom"/>
</dbReference>
<evidence type="ECO:0000259" key="3">
    <source>
        <dbReference type="SMART" id="SM00331"/>
    </source>
</evidence>
<dbReference type="PANTHER" id="PTHR43156:SF9">
    <property type="entry name" value="HAMP DOMAIN-CONTAINING PROTEIN"/>
    <property type="match status" value="1"/>
</dbReference>
<keyword evidence="2" id="KW-1133">Transmembrane helix</keyword>
<dbReference type="EMBL" id="CP041345">
    <property type="protein sequence ID" value="QKG80276.1"/>
    <property type="molecule type" value="Genomic_DNA"/>
</dbReference>
<keyword evidence="1" id="KW-0378">Hydrolase</keyword>
<protein>
    <submittedName>
        <fullName evidence="4">SpoIIE family protein phosphatase</fullName>
    </submittedName>
</protein>
<keyword evidence="2" id="KW-0472">Membrane</keyword>
<dbReference type="Pfam" id="PF07228">
    <property type="entry name" value="SpoIIE"/>
    <property type="match status" value="1"/>
</dbReference>
<dbReference type="Gene3D" id="2.60.40.10">
    <property type="entry name" value="Immunoglobulins"/>
    <property type="match status" value="1"/>
</dbReference>